<dbReference type="KEGG" id="bban:J4G43_013630"/>
<dbReference type="EMBL" id="CP086136">
    <property type="protein sequence ID" value="UEM15173.1"/>
    <property type="molecule type" value="Genomic_DNA"/>
</dbReference>
<evidence type="ECO:0000313" key="3">
    <source>
        <dbReference type="Proteomes" id="UP000664702"/>
    </source>
</evidence>
<evidence type="ECO:0000313" key="1">
    <source>
        <dbReference type="EMBL" id="MBO1862321.1"/>
    </source>
</evidence>
<dbReference type="AlphaFoldDB" id="A0A939M328"/>
<reference evidence="2 3" key="2">
    <citation type="journal article" date="2022" name="Int. J. Syst. Evol. Microbiol.">
        <title>Strains of Bradyrhizobium barranii sp. nov. associated with legumes native to Canada are symbionts of soybeans and belong to different subspecies (subsp. barranii subsp. nov. and subsp. apii subsp. nov.) and symbiovars (sv. glycinearum and sv. septentrionale).</title>
        <authorList>
            <person name="Bromfield E.S.P."/>
            <person name="Cloutier S."/>
            <person name="Wasai-Hara S."/>
            <person name="Minamisawa K."/>
        </authorList>
    </citation>
    <scope>NUCLEOTIDE SEQUENCE [LARGE SCALE GENOMIC DNA]</scope>
    <source>
        <strain evidence="2 3">144S4</strain>
    </source>
</reference>
<dbReference type="EMBL" id="JAGEMI010000001">
    <property type="protein sequence ID" value="MBO1862321.1"/>
    <property type="molecule type" value="Genomic_DNA"/>
</dbReference>
<sequence>MTNGLVDFRYRFDWVYTPRVCHGGRAQQITQAMVLDSRGGGTISAISVANPW</sequence>
<protein>
    <submittedName>
        <fullName evidence="1">Uncharacterized protein</fullName>
    </submittedName>
</protein>
<reference evidence="1" key="1">
    <citation type="submission" date="2021-03" db="EMBL/GenBank/DDBJ databases">
        <title>Whole Genome Sequence of Bradyrhizobium sp. Strain 144S4.</title>
        <authorList>
            <person name="Bromfield E.S.P."/>
            <person name="Cloutier S."/>
        </authorList>
    </citation>
    <scope>NUCLEOTIDE SEQUENCE [LARGE SCALE GENOMIC DNA]</scope>
    <source>
        <strain evidence="1">144S4</strain>
    </source>
</reference>
<dbReference type="Proteomes" id="UP000664702">
    <property type="component" value="Chromosome"/>
</dbReference>
<organism evidence="1">
    <name type="scientific">Bradyrhizobium barranii subsp. barranii</name>
    <dbReference type="NCBI Taxonomy" id="2823807"/>
    <lineage>
        <taxon>Bacteria</taxon>
        <taxon>Pseudomonadati</taxon>
        <taxon>Pseudomonadota</taxon>
        <taxon>Alphaproteobacteria</taxon>
        <taxon>Hyphomicrobiales</taxon>
        <taxon>Nitrobacteraceae</taxon>
        <taxon>Bradyrhizobium</taxon>
        <taxon>Bradyrhizobium barranii</taxon>
    </lineage>
</organism>
<accession>A0A939M328</accession>
<name>A0A939M328_9BRAD</name>
<evidence type="ECO:0000313" key="2">
    <source>
        <dbReference type="EMBL" id="UEM15173.1"/>
    </source>
</evidence>
<dbReference type="RefSeq" id="WP_208085101.1">
    <property type="nucleotide sequence ID" value="NZ_CP086136.1"/>
</dbReference>
<proteinExistence type="predicted"/>
<gene>
    <name evidence="2" type="ORF">J4G43_013630</name>
    <name evidence="1" type="ORF">J4G43_15750</name>
</gene>